<feature type="zinc finger region" description="C3H1-type" evidence="4">
    <location>
        <begin position="516"/>
        <end position="543"/>
    </location>
</feature>
<dbReference type="SUPFAM" id="SSF90229">
    <property type="entry name" value="CCCH zinc finger"/>
    <property type="match status" value="1"/>
</dbReference>
<sequence length="544" mass="61355">MMMRSYQYCSKEECIDRQELRQVSELEVTLETCHQPQSKRILDVRLAVSKYRRSAAGDDRNADIRGRDMLTATLSHLTTICSTFQATSNHPRIDDIDVIVNFVADRVRSCQADATRLMSGTTNKDCVPASWHARTIRILIWLQYCCGGSSNSTRTDTVRMLSHMRSTAYDAYWNSRRGEENDGNNDASCDDDDDDDDEILCYSAISMMCSISLLSRPATMTLQTSWNGILLEFSKRRRQSFSYPLWNVVLEIACHADREQYFFIWKNNRLSRELPILAKCCLSEVLLLWRYRTVQQYNASFAKGESVVDMDRLLGITSSSSSSSEESSRKNDCCWSIEYANVFGVPVVSSSCNNDVWDDNVVTTSSTTSGISPKITMTLKQVSIPEFDQDRIDNKLAAKIRNCDQKWVFGEAFDDTTPMGIASDTLCRLLEFGSLAKNSDRRNTAPNNNNGYYNKITTPLIVPNGVDNNKRSINTTTSRTATSSTRPSSLSNALTSSRNATRTRPSSSSNALGKIKKKKNPCRFYAKGTCRSGDKCRFDHTNMQ</sequence>
<keyword evidence="1 4" id="KW-0479">Metal-binding</keyword>
<dbReference type="OrthoDB" id="48402at2759"/>
<dbReference type="Pfam" id="PF03399">
    <property type="entry name" value="SAC3_GANP"/>
    <property type="match status" value="1"/>
</dbReference>
<dbReference type="SMART" id="SM00356">
    <property type="entry name" value="ZnF_C3H1"/>
    <property type="match status" value="1"/>
</dbReference>
<evidence type="ECO:0000256" key="2">
    <source>
        <dbReference type="ARBA" id="ARBA00022771"/>
    </source>
</evidence>
<name>A0A1E7FPL1_9STRA</name>
<dbReference type="InterPro" id="IPR000571">
    <property type="entry name" value="Znf_CCCH"/>
</dbReference>
<feature type="compositionally biased region" description="Polar residues" evidence="5">
    <location>
        <begin position="495"/>
        <end position="511"/>
    </location>
</feature>
<evidence type="ECO:0000313" key="8">
    <source>
        <dbReference type="Proteomes" id="UP000095751"/>
    </source>
</evidence>
<keyword evidence="8" id="KW-1185">Reference proteome</keyword>
<feature type="region of interest" description="Disordered" evidence="5">
    <location>
        <begin position="463"/>
        <end position="515"/>
    </location>
</feature>
<keyword evidence="3 4" id="KW-0862">Zinc</keyword>
<keyword evidence="2 4" id="KW-0863">Zinc-finger</keyword>
<evidence type="ECO:0000256" key="3">
    <source>
        <dbReference type="ARBA" id="ARBA00022833"/>
    </source>
</evidence>
<evidence type="ECO:0000259" key="6">
    <source>
        <dbReference type="PROSITE" id="PS50103"/>
    </source>
</evidence>
<evidence type="ECO:0000313" key="7">
    <source>
        <dbReference type="EMBL" id="OEU20091.1"/>
    </source>
</evidence>
<accession>A0A1E7FPL1</accession>
<dbReference type="PROSITE" id="PS50103">
    <property type="entry name" value="ZF_C3H1"/>
    <property type="match status" value="1"/>
</dbReference>
<dbReference type="Gene3D" id="2.30.30.1190">
    <property type="match status" value="1"/>
</dbReference>
<evidence type="ECO:0000256" key="1">
    <source>
        <dbReference type="ARBA" id="ARBA00022723"/>
    </source>
</evidence>
<evidence type="ECO:0000256" key="5">
    <source>
        <dbReference type="SAM" id="MobiDB-lite"/>
    </source>
</evidence>
<gene>
    <name evidence="7" type="ORF">FRACYDRAFT_236159</name>
</gene>
<dbReference type="KEGG" id="fcy:FRACYDRAFT_236159"/>
<dbReference type="InParanoid" id="A0A1E7FPL1"/>
<feature type="compositionally biased region" description="Low complexity" evidence="5">
    <location>
        <begin position="474"/>
        <end position="494"/>
    </location>
</feature>
<protein>
    <recommendedName>
        <fullName evidence="6">C3H1-type domain-containing protein</fullName>
    </recommendedName>
</protein>
<dbReference type="AlphaFoldDB" id="A0A1E7FPL1"/>
<feature type="domain" description="C3H1-type" evidence="6">
    <location>
        <begin position="516"/>
        <end position="543"/>
    </location>
</feature>
<dbReference type="InterPro" id="IPR041367">
    <property type="entry name" value="Znf-CCCH_4"/>
</dbReference>
<proteinExistence type="predicted"/>
<reference evidence="7 8" key="1">
    <citation type="submission" date="2016-09" db="EMBL/GenBank/DDBJ databases">
        <title>Extensive genetic diversity and differential bi-allelic expression allows diatom success in the polar Southern Ocean.</title>
        <authorList>
            <consortium name="DOE Joint Genome Institute"/>
            <person name="Mock T."/>
            <person name="Otillar R.P."/>
            <person name="Strauss J."/>
            <person name="Dupont C."/>
            <person name="Frickenhaus S."/>
            <person name="Maumus F."/>
            <person name="Mcmullan M."/>
            <person name="Sanges R."/>
            <person name="Schmutz J."/>
            <person name="Toseland A."/>
            <person name="Valas R."/>
            <person name="Veluchamy A."/>
            <person name="Ward B.J."/>
            <person name="Allen A."/>
            <person name="Barry K."/>
            <person name="Falciatore A."/>
            <person name="Ferrante M."/>
            <person name="Fortunato A.E."/>
            <person name="Gloeckner G."/>
            <person name="Gruber A."/>
            <person name="Hipkin R."/>
            <person name="Janech M."/>
            <person name="Kroth P."/>
            <person name="Leese F."/>
            <person name="Lindquist E."/>
            <person name="Lyon B.R."/>
            <person name="Martin J."/>
            <person name="Mayer C."/>
            <person name="Parker M."/>
            <person name="Quesneville H."/>
            <person name="Raymond J."/>
            <person name="Uhlig C."/>
            <person name="Valentin K.U."/>
            <person name="Worden A.Z."/>
            <person name="Armbrust E.V."/>
            <person name="Bowler C."/>
            <person name="Green B."/>
            <person name="Moulton V."/>
            <person name="Van Oosterhout C."/>
            <person name="Grigoriev I."/>
        </authorList>
    </citation>
    <scope>NUCLEOTIDE SEQUENCE [LARGE SCALE GENOMIC DNA]</scope>
    <source>
        <strain evidence="7 8">CCMP1102</strain>
    </source>
</reference>
<dbReference type="Proteomes" id="UP000095751">
    <property type="component" value="Unassembled WGS sequence"/>
</dbReference>
<dbReference type="InterPro" id="IPR005062">
    <property type="entry name" value="SAC3/GANP/THP3_conserved"/>
</dbReference>
<organism evidence="7 8">
    <name type="scientific">Fragilariopsis cylindrus CCMP1102</name>
    <dbReference type="NCBI Taxonomy" id="635003"/>
    <lineage>
        <taxon>Eukaryota</taxon>
        <taxon>Sar</taxon>
        <taxon>Stramenopiles</taxon>
        <taxon>Ochrophyta</taxon>
        <taxon>Bacillariophyta</taxon>
        <taxon>Bacillariophyceae</taxon>
        <taxon>Bacillariophycidae</taxon>
        <taxon>Bacillariales</taxon>
        <taxon>Bacillariaceae</taxon>
        <taxon>Fragilariopsis</taxon>
    </lineage>
</organism>
<dbReference type="EMBL" id="KV784355">
    <property type="protein sequence ID" value="OEU20091.1"/>
    <property type="molecule type" value="Genomic_DNA"/>
</dbReference>
<dbReference type="GO" id="GO:0008270">
    <property type="term" value="F:zinc ion binding"/>
    <property type="evidence" value="ECO:0007669"/>
    <property type="project" value="UniProtKB-KW"/>
</dbReference>
<dbReference type="Pfam" id="PF18044">
    <property type="entry name" value="zf-CCCH_4"/>
    <property type="match status" value="1"/>
</dbReference>
<dbReference type="InterPro" id="IPR036855">
    <property type="entry name" value="Znf_CCCH_sf"/>
</dbReference>
<evidence type="ECO:0000256" key="4">
    <source>
        <dbReference type="PROSITE-ProRule" id="PRU00723"/>
    </source>
</evidence>